<dbReference type="SUPFAM" id="SSF56059">
    <property type="entry name" value="Glutathione synthetase ATP-binding domain-like"/>
    <property type="match status" value="1"/>
</dbReference>
<evidence type="ECO:0000256" key="2">
    <source>
        <dbReference type="ARBA" id="ARBA00022741"/>
    </source>
</evidence>
<evidence type="ECO:0000313" key="5">
    <source>
        <dbReference type="EMBL" id="CAB4706596.1"/>
    </source>
</evidence>
<dbReference type="GO" id="GO:0005524">
    <property type="term" value="F:ATP binding"/>
    <property type="evidence" value="ECO:0007669"/>
    <property type="project" value="UniProtKB-KW"/>
</dbReference>
<dbReference type="AlphaFoldDB" id="A0A6J6Q714"/>
<sequence>MWTAVADRDPRAPGFAFADRRCIVSTEDESAIERLAAALDLDGIIAPGTDWPVAVAARVAAKLNLPHPIDPATGILATNKLRQREAFAAAGVPQPPWETVTDGDVTLPVPCVVKAPDRQGQKGLSLVRDASELAPAIAKARAESRNGVALVEGLVDGPEVTVIGYSRDGVYTALAVTDRIVADPPAFGVALAHVWPSQHGGGAAAVAQRGVEALGITNGPTYAQLRIGADGPKIVEIAARLGGGHDGELVFAATGVDLNALALAAAFGDGPEPAISGEGAGGAVTRFLVPPEGTLESVSVPEDLQGVAQVRLYRTPGHRFGPFRYGSDRAGAVLAVGGTRAEALERAEIAADRIRFVTADAGALA</sequence>
<gene>
    <name evidence="5" type="ORF">UFOPK2399_01707</name>
</gene>
<dbReference type="Gene3D" id="3.30.470.20">
    <property type="entry name" value="ATP-grasp fold, B domain"/>
    <property type="match status" value="1"/>
</dbReference>
<dbReference type="PANTHER" id="PTHR43585">
    <property type="entry name" value="FUMIPYRROLE BIOSYNTHESIS PROTEIN C"/>
    <property type="match status" value="1"/>
</dbReference>
<reference evidence="5" key="1">
    <citation type="submission" date="2020-05" db="EMBL/GenBank/DDBJ databases">
        <authorList>
            <person name="Chiriac C."/>
            <person name="Salcher M."/>
            <person name="Ghai R."/>
            <person name="Kavagutti S V."/>
        </authorList>
    </citation>
    <scope>NUCLEOTIDE SEQUENCE</scope>
</reference>
<dbReference type="Pfam" id="PF18603">
    <property type="entry name" value="LAL_C2"/>
    <property type="match status" value="1"/>
</dbReference>
<dbReference type="Pfam" id="PF13535">
    <property type="entry name" value="ATP-grasp_4"/>
    <property type="match status" value="1"/>
</dbReference>
<organism evidence="5">
    <name type="scientific">freshwater metagenome</name>
    <dbReference type="NCBI Taxonomy" id="449393"/>
    <lineage>
        <taxon>unclassified sequences</taxon>
        <taxon>metagenomes</taxon>
        <taxon>ecological metagenomes</taxon>
    </lineage>
</organism>
<evidence type="ECO:0000256" key="1">
    <source>
        <dbReference type="ARBA" id="ARBA00022598"/>
    </source>
</evidence>
<dbReference type="GO" id="GO:0046872">
    <property type="term" value="F:metal ion binding"/>
    <property type="evidence" value="ECO:0007669"/>
    <property type="project" value="InterPro"/>
</dbReference>
<feature type="domain" description="ATP-grasp" evidence="4">
    <location>
        <begin position="84"/>
        <end position="267"/>
    </location>
</feature>
<evidence type="ECO:0000259" key="4">
    <source>
        <dbReference type="PROSITE" id="PS50975"/>
    </source>
</evidence>
<dbReference type="PROSITE" id="PS50975">
    <property type="entry name" value="ATP_GRASP"/>
    <property type="match status" value="1"/>
</dbReference>
<accession>A0A6J6Q714</accession>
<keyword evidence="2" id="KW-0547">Nucleotide-binding</keyword>
<keyword evidence="3" id="KW-0067">ATP-binding</keyword>
<dbReference type="GO" id="GO:0016874">
    <property type="term" value="F:ligase activity"/>
    <property type="evidence" value="ECO:0007669"/>
    <property type="project" value="UniProtKB-KW"/>
</dbReference>
<dbReference type="Gene3D" id="3.40.50.20">
    <property type="match status" value="1"/>
</dbReference>
<keyword evidence="1" id="KW-0436">Ligase</keyword>
<dbReference type="InterPro" id="IPR040570">
    <property type="entry name" value="LAL_C2"/>
</dbReference>
<name>A0A6J6Q714_9ZZZZ</name>
<dbReference type="PANTHER" id="PTHR43585:SF2">
    <property type="entry name" value="ATP-GRASP ENZYME FSQD"/>
    <property type="match status" value="1"/>
</dbReference>
<protein>
    <submittedName>
        <fullName evidence="5">Unannotated protein</fullName>
    </submittedName>
</protein>
<dbReference type="InterPro" id="IPR011761">
    <property type="entry name" value="ATP-grasp"/>
</dbReference>
<proteinExistence type="predicted"/>
<dbReference type="EMBL" id="CAEZXP010000007">
    <property type="protein sequence ID" value="CAB4706596.1"/>
    <property type="molecule type" value="Genomic_DNA"/>
</dbReference>
<evidence type="ECO:0000256" key="3">
    <source>
        <dbReference type="ARBA" id="ARBA00022840"/>
    </source>
</evidence>
<dbReference type="InterPro" id="IPR052032">
    <property type="entry name" value="ATP-dep_AA_Ligase"/>
</dbReference>